<reference evidence="2 3" key="1">
    <citation type="submission" date="2018-11" db="EMBL/GenBank/DDBJ databases">
        <title>Genome sequence of Saitozyma podzolica DSM 27192.</title>
        <authorList>
            <person name="Aliyu H."/>
            <person name="Gorte O."/>
            <person name="Ochsenreither K."/>
        </authorList>
    </citation>
    <scope>NUCLEOTIDE SEQUENCE [LARGE SCALE GENOMIC DNA]</scope>
    <source>
        <strain evidence="2 3">DSM 27192</strain>
    </source>
</reference>
<sequence>MSTGTEQSSFPGFSSIEVAILSSDCSPSFRDHYLSNPVTADLGSGPPNSRSSSGSQGDDVLGHYFLSGKLSQPVNGRDRLRWEEIRSDLTIPEDDKDEFRKVIKGLSLTQETRKELCATMTLLMLERGIGLREPKATFTYRGHTIVSEWQKQYDNGFRLKVLTSSDGVVDDSPNCPDLSLNFEVSRENCLQVESALSNR</sequence>
<dbReference type="OrthoDB" id="10350067at2759"/>
<dbReference type="AlphaFoldDB" id="A0A427YI32"/>
<keyword evidence="3" id="KW-1185">Reference proteome</keyword>
<protein>
    <submittedName>
        <fullName evidence="2">Uncharacterized protein</fullName>
    </submittedName>
</protein>
<dbReference type="EMBL" id="RSCD01000009">
    <property type="protein sequence ID" value="RSH90745.1"/>
    <property type="molecule type" value="Genomic_DNA"/>
</dbReference>
<feature type="region of interest" description="Disordered" evidence="1">
    <location>
        <begin position="36"/>
        <end position="57"/>
    </location>
</feature>
<feature type="compositionally biased region" description="Low complexity" evidence="1">
    <location>
        <begin position="43"/>
        <end position="57"/>
    </location>
</feature>
<proteinExistence type="predicted"/>
<evidence type="ECO:0000256" key="1">
    <source>
        <dbReference type="SAM" id="MobiDB-lite"/>
    </source>
</evidence>
<accession>A0A427YI32</accession>
<gene>
    <name evidence="2" type="ORF">EHS25_009920</name>
</gene>
<organism evidence="2 3">
    <name type="scientific">Saitozyma podzolica</name>
    <dbReference type="NCBI Taxonomy" id="1890683"/>
    <lineage>
        <taxon>Eukaryota</taxon>
        <taxon>Fungi</taxon>
        <taxon>Dikarya</taxon>
        <taxon>Basidiomycota</taxon>
        <taxon>Agaricomycotina</taxon>
        <taxon>Tremellomycetes</taxon>
        <taxon>Tremellales</taxon>
        <taxon>Trimorphomycetaceae</taxon>
        <taxon>Saitozyma</taxon>
    </lineage>
</organism>
<comment type="caution">
    <text evidence="2">The sequence shown here is derived from an EMBL/GenBank/DDBJ whole genome shotgun (WGS) entry which is preliminary data.</text>
</comment>
<evidence type="ECO:0000313" key="3">
    <source>
        <dbReference type="Proteomes" id="UP000279259"/>
    </source>
</evidence>
<name>A0A427YI32_9TREE</name>
<evidence type="ECO:0000313" key="2">
    <source>
        <dbReference type="EMBL" id="RSH90745.1"/>
    </source>
</evidence>
<dbReference type="Proteomes" id="UP000279259">
    <property type="component" value="Unassembled WGS sequence"/>
</dbReference>